<dbReference type="AlphaFoldDB" id="A0AAE3LJD9"/>
<dbReference type="EMBL" id="JAOQJZ010000001">
    <property type="protein sequence ID" value="MCU6704547.1"/>
    <property type="molecule type" value="Genomic_DNA"/>
</dbReference>
<dbReference type="SUPFAM" id="SSF158622">
    <property type="entry name" value="YheA/YmcA-like"/>
    <property type="match status" value="1"/>
</dbReference>
<sequence>MDVIEMTRKLGQAIQEDERYKAYMEACSINDTDVEIQNKIGEFNQLRSQLSVEMQKPDKDGEKMTALDTQIRELYDEIMAMPKMIAFNEAKEVMDKLLGSVNYIISMAANGEDPMTCPEEAPHSCSGSCASCGGCH</sequence>
<dbReference type="Pfam" id="PF06133">
    <property type="entry name" value="Com_YlbF"/>
    <property type="match status" value="1"/>
</dbReference>
<reference evidence="1 2" key="1">
    <citation type="journal article" date="2021" name="ISME Commun">
        <title>Automated analysis of genomic sequences facilitates high-throughput and comprehensive description of bacteria.</title>
        <authorList>
            <person name="Hitch T.C.A."/>
        </authorList>
    </citation>
    <scope>NUCLEOTIDE SEQUENCE [LARGE SCALE GENOMIC DNA]</scope>
    <source>
        <strain evidence="1 2">Sanger_31</strain>
    </source>
</reference>
<keyword evidence="2" id="KW-1185">Reference proteome</keyword>
<gene>
    <name evidence="1" type="ORF">OCV57_01235</name>
</gene>
<evidence type="ECO:0000313" key="2">
    <source>
        <dbReference type="Proteomes" id="UP001208131"/>
    </source>
</evidence>
<proteinExistence type="predicted"/>
<comment type="caution">
    <text evidence="1">The sequence shown here is derived from an EMBL/GenBank/DDBJ whole genome shotgun (WGS) entry which is preliminary data.</text>
</comment>
<accession>A0AAE3LJD9</accession>
<protein>
    <submittedName>
        <fullName evidence="1">YlbF family regulator</fullName>
    </submittedName>
</protein>
<dbReference type="Gene3D" id="1.20.1500.10">
    <property type="entry name" value="YheA/YmcA-like"/>
    <property type="match status" value="1"/>
</dbReference>
<name>A0AAE3LJD9_9FIRM</name>
<dbReference type="InterPro" id="IPR010368">
    <property type="entry name" value="Com_YlbF"/>
</dbReference>
<dbReference type="RefSeq" id="WP_022287374.1">
    <property type="nucleotide sequence ID" value="NZ_JAOQJZ010000001.1"/>
</dbReference>
<dbReference type="Proteomes" id="UP001208131">
    <property type="component" value="Unassembled WGS sequence"/>
</dbReference>
<organism evidence="1 2">
    <name type="scientific">Hominimerdicola aceti</name>
    <dbReference type="NCBI Taxonomy" id="2981726"/>
    <lineage>
        <taxon>Bacteria</taxon>
        <taxon>Bacillati</taxon>
        <taxon>Bacillota</taxon>
        <taxon>Clostridia</taxon>
        <taxon>Eubacteriales</taxon>
        <taxon>Oscillospiraceae</taxon>
        <taxon>Hominimerdicola</taxon>
    </lineage>
</organism>
<dbReference type="InterPro" id="IPR023378">
    <property type="entry name" value="YheA/YmcA-like_dom_sf"/>
</dbReference>
<evidence type="ECO:0000313" key="1">
    <source>
        <dbReference type="EMBL" id="MCU6704547.1"/>
    </source>
</evidence>